<proteinExistence type="predicted"/>
<feature type="domain" description="Integrase core" evidence="1">
    <location>
        <begin position="76"/>
        <end position="123"/>
    </location>
</feature>
<accession>A0A0L6V3L4</accession>
<organism evidence="2 3">
    <name type="scientific">Puccinia sorghi</name>
    <dbReference type="NCBI Taxonomy" id="27349"/>
    <lineage>
        <taxon>Eukaryota</taxon>
        <taxon>Fungi</taxon>
        <taxon>Dikarya</taxon>
        <taxon>Basidiomycota</taxon>
        <taxon>Pucciniomycotina</taxon>
        <taxon>Pucciniomycetes</taxon>
        <taxon>Pucciniales</taxon>
        <taxon>Pucciniaceae</taxon>
        <taxon>Puccinia</taxon>
    </lineage>
</organism>
<protein>
    <recommendedName>
        <fullName evidence="1">Integrase core domain-containing protein</fullName>
    </recommendedName>
</protein>
<dbReference type="AlphaFoldDB" id="A0A0L6V3L4"/>
<keyword evidence="3" id="KW-1185">Reference proteome</keyword>
<sequence length="124" mass="14369">MSAAAHGKISLDKVCQAVDHARRFLLHNKAGYWRMRTILARHYSIQIPWQLVYNILKEVDPEGMTALLFQTCKLRVFHTYGPNHIWSCDGHDKLKQFGITVYGFIDAWSRKILGMFVHVTNNNP</sequence>
<dbReference type="PANTHER" id="PTHR46177:SF1">
    <property type="entry name" value="INTEGRASE CATALYTIC DOMAIN-CONTAINING PROTEIN"/>
    <property type="match status" value="1"/>
</dbReference>
<dbReference type="InterPro" id="IPR058913">
    <property type="entry name" value="Integrase_dom_put"/>
</dbReference>
<gene>
    <name evidence="2" type="ORF">VP01_2874g4</name>
</gene>
<dbReference type="Proteomes" id="UP000037035">
    <property type="component" value="Unassembled WGS sequence"/>
</dbReference>
<name>A0A0L6V3L4_9BASI</name>
<evidence type="ECO:0000259" key="1">
    <source>
        <dbReference type="Pfam" id="PF24764"/>
    </source>
</evidence>
<reference evidence="2 3" key="1">
    <citation type="submission" date="2015-08" db="EMBL/GenBank/DDBJ databases">
        <title>Next Generation Sequencing and Analysis of the Genome of Puccinia sorghi L Schw, the Causal Agent of Maize Common Rust.</title>
        <authorList>
            <person name="Rochi L."/>
            <person name="Burguener G."/>
            <person name="Darino M."/>
            <person name="Turjanski A."/>
            <person name="Kreff E."/>
            <person name="Dieguez M.J."/>
            <person name="Sacco F."/>
        </authorList>
    </citation>
    <scope>NUCLEOTIDE SEQUENCE [LARGE SCALE GENOMIC DNA]</scope>
    <source>
        <strain evidence="2 3">RO10H11247</strain>
    </source>
</reference>
<evidence type="ECO:0000313" key="2">
    <source>
        <dbReference type="EMBL" id="KNZ54720.1"/>
    </source>
</evidence>
<dbReference type="Pfam" id="PF24764">
    <property type="entry name" value="rva_4"/>
    <property type="match status" value="1"/>
</dbReference>
<comment type="caution">
    <text evidence="2">The sequence shown here is derived from an EMBL/GenBank/DDBJ whole genome shotgun (WGS) entry which is preliminary data.</text>
</comment>
<dbReference type="EMBL" id="LAVV01007806">
    <property type="protein sequence ID" value="KNZ54720.1"/>
    <property type="molecule type" value="Genomic_DNA"/>
</dbReference>
<evidence type="ECO:0000313" key="3">
    <source>
        <dbReference type="Proteomes" id="UP000037035"/>
    </source>
</evidence>
<dbReference type="PANTHER" id="PTHR46177">
    <property type="entry name" value="INTEGRASE CATALYTIC DOMAIN-CONTAINING PROTEIN"/>
    <property type="match status" value="1"/>
</dbReference>
<dbReference type="OrthoDB" id="5946233at2759"/>
<dbReference type="VEuPathDB" id="FungiDB:VP01_2874g4"/>